<dbReference type="AlphaFoldDB" id="A0A2J6R398"/>
<evidence type="ECO:0000256" key="1">
    <source>
        <dbReference type="SAM" id="SignalP"/>
    </source>
</evidence>
<name>A0A2J6R398_HYAVF</name>
<dbReference type="EMBL" id="KZ613957">
    <property type="protein sequence ID" value="PMD32994.1"/>
    <property type="molecule type" value="Genomic_DNA"/>
</dbReference>
<keyword evidence="3" id="KW-1185">Reference proteome</keyword>
<dbReference type="SUPFAM" id="SSF51445">
    <property type="entry name" value="(Trans)glycosidases"/>
    <property type="match status" value="1"/>
</dbReference>
<dbReference type="STRING" id="1149755.A0A2J6R398"/>
<organism evidence="2 3">
    <name type="scientific">Hyaloscypha variabilis (strain UAMH 11265 / GT02V1 / F)</name>
    <name type="common">Meliniomyces variabilis</name>
    <dbReference type="NCBI Taxonomy" id="1149755"/>
    <lineage>
        <taxon>Eukaryota</taxon>
        <taxon>Fungi</taxon>
        <taxon>Dikarya</taxon>
        <taxon>Ascomycota</taxon>
        <taxon>Pezizomycotina</taxon>
        <taxon>Leotiomycetes</taxon>
        <taxon>Helotiales</taxon>
        <taxon>Hyaloscyphaceae</taxon>
        <taxon>Hyaloscypha</taxon>
        <taxon>Hyaloscypha variabilis</taxon>
    </lineage>
</organism>
<dbReference type="InterPro" id="IPR017853">
    <property type="entry name" value="GH"/>
</dbReference>
<accession>A0A2J6R398</accession>
<evidence type="ECO:0000313" key="3">
    <source>
        <dbReference type="Proteomes" id="UP000235786"/>
    </source>
</evidence>
<dbReference type="GO" id="GO:0016787">
    <property type="term" value="F:hydrolase activity"/>
    <property type="evidence" value="ECO:0007669"/>
    <property type="project" value="UniProtKB-KW"/>
</dbReference>
<dbReference type="OrthoDB" id="3445803at2759"/>
<reference evidence="2 3" key="1">
    <citation type="submission" date="2016-04" db="EMBL/GenBank/DDBJ databases">
        <title>A degradative enzymes factory behind the ericoid mycorrhizal symbiosis.</title>
        <authorList>
            <consortium name="DOE Joint Genome Institute"/>
            <person name="Martino E."/>
            <person name="Morin E."/>
            <person name="Grelet G."/>
            <person name="Kuo A."/>
            <person name="Kohler A."/>
            <person name="Daghino S."/>
            <person name="Barry K."/>
            <person name="Choi C."/>
            <person name="Cichocki N."/>
            <person name="Clum A."/>
            <person name="Copeland A."/>
            <person name="Hainaut M."/>
            <person name="Haridas S."/>
            <person name="Labutti K."/>
            <person name="Lindquist E."/>
            <person name="Lipzen A."/>
            <person name="Khouja H.-R."/>
            <person name="Murat C."/>
            <person name="Ohm R."/>
            <person name="Olson A."/>
            <person name="Spatafora J."/>
            <person name="Veneault-Fourrey C."/>
            <person name="Henrissat B."/>
            <person name="Grigoriev I."/>
            <person name="Martin F."/>
            <person name="Perotto S."/>
        </authorList>
    </citation>
    <scope>NUCLEOTIDE SEQUENCE [LARGE SCALE GENOMIC DNA]</scope>
    <source>
        <strain evidence="2 3">F</strain>
    </source>
</reference>
<keyword evidence="2" id="KW-0378">Hydrolase</keyword>
<evidence type="ECO:0000313" key="2">
    <source>
        <dbReference type="EMBL" id="PMD32994.1"/>
    </source>
</evidence>
<sequence>MALRVLLTSFFAATAIAVQGTAQVNLSSNTGNPEHLAAGFIYGIPDTPNQIPDYFYTDMGFKYGRAGGAQVPAPGRGWIWGLTEYKNRFASALSNYQTTLKYNGTFIFLLHDLWGADSTQNSTAPYPGDNGDWSYYDAFLTQWIQDMKANGATTGLVIDIWNEPDGTNFWNRPQAQWIQMWGRAYYRLKMDFPEVQTSGPCLANAPESSDTWWTNWASFVSGNGSIPDQYDWHMESGSGDMQTSVANLNTILSTYGLPQRTININEYAIYNEQVPCGGAWWISQLERVNALGLRGNWLSAAALHDFMAGLVGKPNAGTSAYNASGGGYWPTAEFQVYKYYTQNMTGYRVATTPTSDISGDVYATVDRTQKVARLLIGARVTTGNWNIQLNGLSTIGLPTSGTLNIHTYKFSGNSGDHEQEFDGTTDLGVYGHTYSGNTVTFPIYQTDAVTTWAFEFATG</sequence>
<dbReference type="Gene3D" id="3.20.20.80">
    <property type="entry name" value="Glycosidases"/>
    <property type="match status" value="1"/>
</dbReference>
<gene>
    <name evidence="2" type="ORF">L207DRAFT_548143</name>
</gene>
<proteinExistence type="predicted"/>
<feature type="signal peptide" evidence="1">
    <location>
        <begin position="1"/>
        <end position="17"/>
    </location>
</feature>
<dbReference type="Proteomes" id="UP000235786">
    <property type="component" value="Unassembled WGS sequence"/>
</dbReference>
<feature type="chain" id="PRO_5014397761" evidence="1">
    <location>
        <begin position="18"/>
        <end position="459"/>
    </location>
</feature>
<keyword evidence="1" id="KW-0732">Signal</keyword>
<protein>
    <submittedName>
        <fullName evidence="2">Glycoside hydrolase family 39 protein</fullName>
    </submittedName>
</protein>